<dbReference type="InterPro" id="IPR036388">
    <property type="entry name" value="WH-like_DNA-bd_sf"/>
</dbReference>
<evidence type="ECO:0000256" key="3">
    <source>
        <dbReference type="ARBA" id="ARBA00023163"/>
    </source>
</evidence>
<dbReference type="Pfam" id="PF00196">
    <property type="entry name" value="GerE"/>
    <property type="match status" value="1"/>
</dbReference>
<dbReference type="Gene3D" id="3.30.450.80">
    <property type="entry name" value="Transcription factor LuxR-like, autoinducer-binding domain"/>
    <property type="match status" value="1"/>
</dbReference>
<dbReference type="CDD" id="cd06170">
    <property type="entry name" value="LuxR_C_like"/>
    <property type="match status" value="1"/>
</dbReference>
<protein>
    <submittedName>
        <fullName evidence="5">LuxR family transcriptional regulator</fullName>
    </submittedName>
</protein>
<dbReference type="AlphaFoldDB" id="A0A512H3F1"/>
<name>A0A512H3F1_9PROT</name>
<evidence type="ECO:0000256" key="1">
    <source>
        <dbReference type="ARBA" id="ARBA00023015"/>
    </source>
</evidence>
<keyword evidence="2" id="KW-0238">DNA-binding</keyword>
<dbReference type="PANTHER" id="PTHR44688">
    <property type="entry name" value="DNA-BINDING TRANSCRIPTIONAL ACTIVATOR DEVR_DOSR"/>
    <property type="match status" value="1"/>
</dbReference>
<accession>A0A512H3F1</accession>
<dbReference type="PRINTS" id="PR00038">
    <property type="entry name" value="HTHLUXR"/>
</dbReference>
<dbReference type="PANTHER" id="PTHR44688:SF16">
    <property type="entry name" value="DNA-BINDING TRANSCRIPTIONAL ACTIVATOR DEVR_DOSR"/>
    <property type="match status" value="1"/>
</dbReference>
<dbReference type="InterPro" id="IPR016032">
    <property type="entry name" value="Sig_transdc_resp-reg_C-effctor"/>
</dbReference>
<keyword evidence="1" id="KW-0805">Transcription regulation</keyword>
<gene>
    <name evidence="5" type="ORF">ROR02_01200</name>
</gene>
<dbReference type="InterPro" id="IPR000792">
    <property type="entry name" value="Tscrpt_reg_LuxR_C"/>
</dbReference>
<dbReference type="InterPro" id="IPR036693">
    <property type="entry name" value="TF_LuxR_autoind-bd_dom_sf"/>
</dbReference>
<dbReference type="Pfam" id="PF03472">
    <property type="entry name" value="Autoind_bind"/>
    <property type="match status" value="1"/>
</dbReference>
<dbReference type="EMBL" id="BJZO01000002">
    <property type="protein sequence ID" value="GEO79989.1"/>
    <property type="molecule type" value="Genomic_DNA"/>
</dbReference>
<keyword evidence="3" id="KW-0804">Transcription</keyword>
<dbReference type="PROSITE" id="PS50043">
    <property type="entry name" value="HTH_LUXR_2"/>
    <property type="match status" value="1"/>
</dbReference>
<dbReference type="SMART" id="SM00421">
    <property type="entry name" value="HTH_LUXR"/>
    <property type="match status" value="1"/>
</dbReference>
<reference evidence="5 6" key="1">
    <citation type="submission" date="2019-07" db="EMBL/GenBank/DDBJ databases">
        <title>Whole genome shotgun sequence of Rhodospirillum oryzae NBRC 107573.</title>
        <authorList>
            <person name="Hosoyama A."/>
            <person name="Uohara A."/>
            <person name="Ohji S."/>
            <person name="Ichikawa N."/>
        </authorList>
    </citation>
    <scope>NUCLEOTIDE SEQUENCE [LARGE SCALE GENOMIC DNA]</scope>
    <source>
        <strain evidence="5 6">NBRC 107573</strain>
    </source>
</reference>
<dbReference type="GO" id="GO:0003677">
    <property type="term" value="F:DNA binding"/>
    <property type="evidence" value="ECO:0007669"/>
    <property type="project" value="UniProtKB-KW"/>
</dbReference>
<evidence type="ECO:0000313" key="6">
    <source>
        <dbReference type="Proteomes" id="UP000321567"/>
    </source>
</evidence>
<evidence type="ECO:0000259" key="4">
    <source>
        <dbReference type="PROSITE" id="PS50043"/>
    </source>
</evidence>
<feature type="domain" description="HTH luxR-type" evidence="4">
    <location>
        <begin position="194"/>
        <end position="259"/>
    </location>
</feature>
<dbReference type="SUPFAM" id="SSF46894">
    <property type="entry name" value="C-terminal effector domain of the bipartite response regulators"/>
    <property type="match status" value="1"/>
</dbReference>
<dbReference type="Proteomes" id="UP000321567">
    <property type="component" value="Unassembled WGS sequence"/>
</dbReference>
<dbReference type="InterPro" id="IPR005143">
    <property type="entry name" value="TF_LuxR_autoind-bd_dom"/>
</dbReference>
<comment type="caution">
    <text evidence="5">The sequence shown here is derived from an EMBL/GenBank/DDBJ whole genome shotgun (WGS) entry which is preliminary data.</text>
</comment>
<dbReference type="SUPFAM" id="SSF75516">
    <property type="entry name" value="Pheromone-binding domain of LuxR-like quorum-sensing transcription factors"/>
    <property type="match status" value="1"/>
</dbReference>
<sequence>MSELWISTEAPLDLAVEDFTARLRNCATAGECWTQMRETFDRLGFPHVSYGGVFSPHLRADLHRETLYRTHFPADFVTQYEQNEHLRHDIVVQWAFRFDQPASWRHLRTRLTHARREEAVWRDALAFGVRNGVSVPLRFGRESSPGGLFLSATGLGDEDWDELTRHYGPSLILMAYLFHDAMQKFPLFDNRLNPHDRVVQLSDRERDCLLWAARGCQVSEMADHLRLAERTIEHRLRSARRKLSARTTAQAVARALSLGLLRSNAPEAAMTSALWESAISETRRVM</sequence>
<dbReference type="Gene3D" id="1.10.10.10">
    <property type="entry name" value="Winged helix-like DNA-binding domain superfamily/Winged helix DNA-binding domain"/>
    <property type="match status" value="1"/>
</dbReference>
<dbReference type="GO" id="GO:0006355">
    <property type="term" value="P:regulation of DNA-templated transcription"/>
    <property type="evidence" value="ECO:0007669"/>
    <property type="project" value="InterPro"/>
</dbReference>
<organism evidence="5 6">
    <name type="scientific">Pararhodospirillum oryzae</name>
    <dbReference type="NCBI Taxonomy" id="478448"/>
    <lineage>
        <taxon>Bacteria</taxon>
        <taxon>Pseudomonadati</taxon>
        <taxon>Pseudomonadota</taxon>
        <taxon>Alphaproteobacteria</taxon>
        <taxon>Rhodospirillales</taxon>
        <taxon>Rhodospirillaceae</taxon>
        <taxon>Pararhodospirillum</taxon>
    </lineage>
</organism>
<keyword evidence="6" id="KW-1185">Reference proteome</keyword>
<evidence type="ECO:0000313" key="5">
    <source>
        <dbReference type="EMBL" id="GEO79989.1"/>
    </source>
</evidence>
<evidence type="ECO:0000256" key="2">
    <source>
        <dbReference type="ARBA" id="ARBA00023125"/>
    </source>
</evidence>
<proteinExistence type="predicted"/>